<accession>A0A6N6W639</accession>
<comment type="caution">
    <text evidence="1">The sequence shown here is derived from an EMBL/GenBank/DDBJ whole genome shotgun (WGS) entry which is preliminary data.</text>
</comment>
<evidence type="ECO:0000313" key="2">
    <source>
        <dbReference type="Proteomes" id="UP000463700"/>
    </source>
</evidence>
<dbReference type="RefSeq" id="WP_154565387.1">
    <property type="nucleotide sequence ID" value="NZ_VOSW01000071.1"/>
</dbReference>
<protein>
    <submittedName>
        <fullName evidence="1">Uncharacterized protein</fullName>
    </submittedName>
</protein>
<dbReference type="OrthoDB" id="9791737at2"/>
<dbReference type="Proteomes" id="UP000463700">
    <property type="component" value="Unassembled WGS sequence"/>
</dbReference>
<dbReference type="AlphaFoldDB" id="A0A6N6W639"/>
<proteinExistence type="predicted"/>
<gene>
    <name evidence="1" type="ORF">FSO04_30800</name>
</gene>
<evidence type="ECO:0000313" key="1">
    <source>
        <dbReference type="EMBL" id="KAE8756095.1"/>
    </source>
</evidence>
<reference evidence="1 2" key="1">
    <citation type="journal article" date="2020" name="Int. J. Syst. Evol. Microbiol.">
        <title>Paraburkholderia madseniana sp. nov., a phenolic acid-degrading bacterium isolated from acidic forest soil.</title>
        <authorList>
            <person name="Wilhelm R.C."/>
            <person name="Murphy S.J.L."/>
            <person name="Feriancek N.M."/>
            <person name="Karasz D.C."/>
            <person name="DeRito C.M."/>
            <person name="Newman J.D."/>
            <person name="Buckley D.H."/>
        </authorList>
    </citation>
    <scope>NUCLEOTIDE SEQUENCE [LARGE SCALE GENOMIC DNA]</scope>
    <source>
        <strain evidence="1 2">RP11</strain>
    </source>
</reference>
<organism evidence="1 2">
    <name type="scientific">Paraburkholderia madseniana</name>
    <dbReference type="NCBI Taxonomy" id="2599607"/>
    <lineage>
        <taxon>Bacteria</taxon>
        <taxon>Pseudomonadati</taxon>
        <taxon>Pseudomonadota</taxon>
        <taxon>Betaproteobacteria</taxon>
        <taxon>Burkholderiales</taxon>
        <taxon>Burkholderiaceae</taxon>
        <taxon>Paraburkholderia</taxon>
    </lineage>
</organism>
<name>A0A6N6W639_9BURK</name>
<dbReference type="EMBL" id="VOSW01000071">
    <property type="protein sequence ID" value="KAE8756095.1"/>
    <property type="molecule type" value="Genomic_DNA"/>
</dbReference>
<sequence>MIAIRTEKLRFTLEEMQITLYLTEHLTDPFVSRTLARHILIRARSFIDIVRSLRKPLNVAGHDTQEFHKTKEAYADTFDEYFQMSRDRLGAHVQDVDFGERIELWNDIEIGKIGFFVDGARQVYDGLSAFNLQGYIPYAEPAEITDASLLAQLQSYQRGLDSRTGIELGADSLAVTRNNTSAALNLTPVHSRAAQLALIRRWITLERDLLQALSSPPSIARIVKARLVTDIVSFCDCLVTRQLQSGAPQEMDGLDMLVEASGQSASPINDFVSASNFDTESQLTREVRNHIGAHIEASDTPTITSLIADLDAYDLDRGLRLYERMLAAFLKTCRNVLFLRSYAADGVRMYGVTMAGAHAISYTGDSPASLVPIGHQAIDDESAYHQNLLRWIAGNDSQKGDARQFFQHAFMASAVVETIEETEHFSQGYNQSHHKFRHAHQFLTITLTSGVSDPEFISLLELIQVCAGLTPYQLVEALVRYARGNHNLSPLRTFLTCRVLGEIERWPHSFGQSSEIFKWNVRGGHAANLIAGSVAKYASSGVRSSRLE</sequence>